<keyword evidence="3 5" id="KW-0378">Hydrolase</keyword>
<evidence type="ECO:0000259" key="8">
    <source>
        <dbReference type="Pfam" id="PF01979"/>
    </source>
</evidence>
<gene>
    <name evidence="9" type="ORF">FHX73_16190</name>
</gene>
<dbReference type="Gene3D" id="2.30.40.10">
    <property type="entry name" value="Urease, subunit C, domain 1"/>
    <property type="match status" value="1"/>
</dbReference>
<evidence type="ECO:0000313" key="9">
    <source>
        <dbReference type="EMBL" id="TWF73039.1"/>
    </source>
</evidence>
<evidence type="ECO:0000313" key="10">
    <source>
        <dbReference type="Proteomes" id="UP000317940"/>
    </source>
</evidence>
<organism evidence="9 10">
    <name type="scientific">Kitasatospora viridis</name>
    <dbReference type="NCBI Taxonomy" id="281105"/>
    <lineage>
        <taxon>Bacteria</taxon>
        <taxon>Bacillati</taxon>
        <taxon>Actinomycetota</taxon>
        <taxon>Actinomycetes</taxon>
        <taxon>Kitasatosporales</taxon>
        <taxon>Streptomycetaceae</taxon>
        <taxon>Kitasatospora</taxon>
    </lineage>
</organism>
<name>A0A561SDV0_9ACTN</name>
<dbReference type="InterPro" id="IPR032466">
    <property type="entry name" value="Metal_Hydrolase"/>
</dbReference>
<dbReference type="InterPro" id="IPR003764">
    <property type="entry name" value="GlcNAc_6-P_deAcase"/>
</dbReference>
<protein>
    <submittedName>
        <fullName evidence="9">N-acetylglucosamine 6-phosphate deacetylase</fullName>
    </submittedName>
</protein>
<comment type="similarity">
    <text evidence="1 5">Belongs to the metallo-dependent hydrolases superfamily. NagA family.</text>
</comment>
<evidence type="ECO:0000256" key="7">
    <source>
        <dbReference type="PIRSR" id="PIRSR038994-3"/>
    </source>
</evidence>
<dbReference type="InterPro" id="IPR011059">
    <property type="entry name" value="Metal-dep_hydrolase_composite"/>
</dbReference>
<evidence type="ECO:0000256" key="2">
    <source>
        <dbReference type="ARBA" id="ARBA00022723"/>
    </source>
</evidence>
<dbReference type="InterPro" id="IPR006680">
    <property type="entry name" value="Amidohydro-rel"/>
</dbReference>
<evidence type="ECO:0000256" key="5">
    <source>
        <dbReference type="PIRNR" id="PIRNR038994"/>
    </source>
</evidence>
<dbReference type="Pfam" id="PF01979">
    <property type="entry name" value="Amidohydro_1"/>
    <property type="match status" value="1"/>
</dbReference>
<dbReference type="GO" id="GO:0006046">
    <property type="term" value="P:N-acetylglucosamine catabolic process"/>
    <property type="evidence" value="ECO:0007669"/>
    <property type="project" value="TreeGrafter"/>
</dbReference>
<dbReference type="GO" id="GO:0008448">
    <property type="term" value="F:N-acetylglucosamine-6-phosphate deacetylase activity"/>
    <property type="evidence" value="ECO:0007669"/>
    <property type="project" value="InterPro"/>
</dbReference>
<evidence type="ECO:0000256" key="4">
    <source>
        <dbReference type="ARBA" id="ARBA00023277"/>
    </source>
</evidence>
<evidence type="ECO:0000256" key="6">
    <source>
        <dbReference type="PIRSR" id="PIRSR038994-1"/>
    </source>
</evidence>
<evidence type="ECO:0000256" key="3">
    <source>
        <dbReference type="ARBA" id="ARBA00022801"/>
    </source>
</evidence>
<dbReference type="Gene3D" id="3.20.20.140">
    <property type="entry name" value="Metal-dependent hydrolases"/>
    <property type="match status" value="1"/>
</dbReference>
<evidence type="ECO:0000256" key="1">
    <source>
        <dbReference type="ARBA" id="ARBA00010716"/>
    </source>
</evidence>
<keyword evidence="2 7" id="KW-0479">Metal-binding</keyword>
<feature type="binding site" evidence="7">
    <location>
        <position position="191"/>
    </location>
    <ligand>
        <name>Zn(2+)</name>
        <dbReference type="ChEBI" id="CHEBI:29105"/>
    </ligand>
</feature>
<proteinExistence type="inferred from homology"/>
<keyword evidence="10" id="KW-1185">Reference proteome</keyword>
<feature type="active site" description="Proton donor/acceptor" evidence="6">
    <location>
        <position position="274"/>
    </location>
</feature>
<reference evidence="9 10" key="1">
    <citation type="submission" date="2019-06" db="EMBL/GenBank/DDBJ databases">
        <title>Sequencing the genomes of 1000 actinobacteria strains.</title>
        <authorList>
            <person name="Klenk H.-P."/>
        </authorList>
    </citation>
    <scope>NUCLEOTIDE SEQUENCE [LARGE SCALE GENOMIC DNA]</scope>
    <source>
        <strain evidence="9 10">DSM 44826</strain>
    </source>
</reference>
<comment type="caution">
    <text evidence="9">The sequence shown here is derived from an EMBL/GenBank/DDBJ whole genome shotgun (WGS) entry which is preliminary data.</text>
</comment>
<accession>A0A561SDV0</accession>
<dbReference type="SUPFAM" id="SSF51556">
    <property type="entry name" value="Metallo-dependent hydrolases"/>
    <property type="match status" value="1"/>
</dbReference>
<feature type="binding site" evidence="7">
    <location>
        <position position="212"/>
    </location>
    <ligand>
        <name>Zn(2+)</name>
        <dbReference type="ChEBI" id="CHEBI:29105"/>
    </ligand>
</feature>
<sequence>MVTAEQPSVIAGTLVLAERVGPGAVVVRDGLVEEVVHGSRRVADLQWPGFIAPGLVDIHVHGARGRSFNEPDSRAWHSVTEAHREHGTTTTLATLGTSALPQLREAIAIGTAELATGHGGLAGLHLEGPYLADGYRGAHPPDLLRQPTDGHWREFTDHGTVRMVTLAPELAGAKEAITGLSGRGVVVSAGHSAANADQVREAVAHGVRHAAHLWSGHTELRRHGPVREPGLLEAVLGSEELTAELIADGHHVTADMTRVAYRCLGPDRLCLVSDASPGTGLPTGARFGMGAIEGTVAQGVAISRDGRSFCGSVSFLADVLRFAVRQAAVPLVDAVRMATATPARAAGLADGVGRLKAGGRADLLLLDRALKVGAVLAAGRWVRPPAHAQARS</sequence>
<feature type="domain" description="Amidohydrolase-related" evidence="8">
    <location>
        <begin position="50"/>
        <end position="381"/>
    </location>
</feature>
<dbReference type="EMBL" id="VIWT01000006">
    <property type="protein sequence ID" value="TWF73039.1"/>
    <property type="molecule type" value="Genomic_DNA"/>
</dbReference>
<dbReference type="AlphaFoldDB" id="A0A561SDV0"/>
<dbReference type="PANTHER" id="PTHR11113">
    <property type="entry name" value="N-ACETYLGLUCOSAMINE-6-PHOSPHATE DEACETYLASE"/>
    <property type="match status" value="1"/>
</dbReference>
<keyword evidence="4 5" id="KW-0119">Carbohydrate metabolism</keyword>
<feature type="binding site" evidence="7">
    <location>
        <position position="127"/>
    </location>
    <ligand>
        <name>Zn(2+)</name>
        <dbReference type="ChEBI" id="CHEBI:29105"/>
    </ligand>
</feature>
<comment type="cofactor">
    <cofactor evidence="7">
        <name>a divalent metal cation</name>
        <dbReference type="ChEBI" id="CHEBI:60240"/>
    </cofactor>
    <text evidence="7">Binds 1 divalent metal cation per subunit.</text>
</comment>
<dbReference type="PIRSF" id="PIRSF038994">
    <property type="entry name" value="NagA"/>
    <property type="match status" value="1"/>
</dbReference>
<dbReference type="PANTHER" id="PTHR11113:SF14">
    <property type="entry name" value="N-ACETYLGLUCOSAMINE-6-PHOSPHATE DEACETYLASE"/>
    <property type="match status" value="1"/>
</dbReference>
<dbReference type="Proteomes" id="UP000317940">
    <property type="component" value="Unassembled WGS sequence"/>
</dbReference>
<dbReference type="SUPFAM" id="SSF51338">
    <property type="entry name" value="Composite domain of metallo-dependent hydrolases"/>
    <property type="match status" value="1"/>
</dbReference>
<dbReference type="GO" id="GO:0046872">
    <property type="term" value="F:metal ion binding"/>
    <property type="evidence" value="ECO:0007669"/>
    <property type="project" value="UniProtKB-KW"/>
</dbReference>